<dbReference type="AlphaFoldDB" id="A0AAN0M3R7"/>
<feature type="transmembrane region" description="Helical" evidence="9">
    <location>
        <begin position="86"/>
        <end position="107"/>
    </location>
</feature>
<dbReference type="InterPro" id="IPR055348">
    <property type="entry name" value="DctQ"/>
</dbReference>
<evidence type="ECO:0000256" key="3">
    <source>
        <dbReference type="ARBA" id="ARBA00022475"/>
    </source>
</evidence>
<feature type="transmembrane region" description="Helical" evidence="9">
    <location>
        <begin position="12"/>
        <end position="32"/>
    </location>
</feature>
<dbReference type="EMBL" id="CP151762">
    <property type="protein sequence ID" value="WZU64579.1"/>
    <property type="molecule type" value="Genomic_DNA"/>
</dbReference>
<keyword evidence="6 9" id="KW-1133">Transmembrane helix</keyword>
<protein>
    <recommendedName>
        <fullName evidence="9">TRAP transporter small permease protein</fullName>
    </recommendedName>
</protein>
<dbReference type="Proteomes" id="UP001451782">
    <property type="component" value="Chromosome"/>
</dbReference>
<evidence type="ECO:0000256" key="9">
    <source>
        <dbReference type="RuleBase" id="RU369079"/>
    </source>
</evidence>
<accession>A0AAN0M3R7</accession>
<comment type="similarity">
    <text evidence="8 9">Belongs to the TRAP transporter small permease family.</text>
</comment>
<dbReference type="GO" id="GO:0022857">
    <property type="term" value="F:transmembrane transporter activity"/>
    <property type="evidence" value="ECO:0007669"/>
    <property type="project" value="UniProtKB-UniRule"/>
</dbReference>
<feature type="domain" description="Tripartite ATP-independent periplasmic transporters DctQ component" evidence="10">
    <location>
        <begin position="23"/>
        <end position="152"/>
    </location>
</feature>
<comment type="caution">
    <text evidence="9">Lacks conserved residue(s) required for the propagation of feature annotation.</text>
</comment>
<sequence length="184" mass="20099">MGGLINRSASWLNGIATIWAFLLAVVILVDVVGRSFFGQPLQGTKEIVANSIVAIVFLQFPLAVREKAFLRTTLVYDHLPGFLQRVVDSAGYLIGFGFFAAMAWGGWPDMMIGWRIGEFEGEGAFRVPVYPVRTIIVVLSALCAVGFLIQTVLTIMGRDQTATATISDMPDTSKDVTPVKEIQK</sequence>
<keyword evidence="3" id="KW-1003">Cell membrane</keyword>
<keyword evidence="4 9" id="KW-0997">Cell inner membrane</keyword>
<evidence type="ECO:0000256" key="4">
    <source>
        <dbReference type="ARBA" id="ARBA00022519"/>
    </source>
</evidence>
<evidence type="ECO:0000256" key="5">
    <source>
        <dbReference type="ARBA" id="ARBA00022692"/>
    </source>
</evidence>
<comment type="function">
    <text evidence="9">Part of the tripartite ATP-independent periplasmic (TRAP) transport system.</text>
</comment>
<keyword evidence="5 9" id="KW-0812">Transmembrane</keyword>
<reference evidence="11 12" key="1">
    <citation type="submission" date="2024-04" db="EMBL/GenBank/DDBJ databases">
        <title>Phylogenomic analyses of a clade within the roseobacter group suggest taxonomic reassignments of species of the genera Aestuariivita, Citreicella, Loktanella, Nautella, Pelagibaca, Ruegeria, Thalassobius, Thiobacimonas and Tropicibacter, and the proposal o.</title>
        <authorList>
            <person name="Jeon C.O."/>
        </authorList>
    </citation>
    <scope>NUCLEOTIDE SEQUENCE [LARGE SCALE GENOMIC DNA]</scope>
    <source>
        <strain evidence="11 12">G8-12</strain>
    </source>
</reference>
<dbReference type="KEGG" id="yag:AABB28_04680"/>
<keyword evidence="2 9" id="KW-0813">Transport</keyword>
<dbReference type="PANTHER" id="PTHR35011">
    <property type="entry name" value="2,3-DIKETO-L-GULONATE TRAP TRANSPORTER SMALL PERMEASE PROTEIN YIAM"/>
    <property type="match status" value="1"/>
</dbReference>
<gene>
    <name evidence="11" type="ORF">AABB28_04680</name>
</gene>
<proteinExistence type="inferred from homology"/>
<evidence type="ECO:0000256" key="8">
    <source>
        <dbReference type="ARBA" id="ARBA00038436"/>
    </source>
</evidence>
<dbReference type="Pfam" id="PF04290">
    <property type="entry name" value="DctQ"/>
    <property type="match status" value="1"/>
</dbReference>
<keyword evidence="7 9" id="KW-0472">Membrane</keyword>
<dbReference type="GO" id="GO:0005886">
    <property type="term" value="C:plasma membrane"/>
    <property type="evidence" value="ECO:0007669"/>
    <property type="project" value="UniProtKB-SubCell"/>
</dbReference>
<evidence type="ECO:0000256" key="7">
    <source>
        <dbReference type="ARBA" id="ARBA00023136"/>
    </source>
</evidence>
<keyword evidence="12" id="KW-1185">Reference proteome</keyword>
<feature type="transmembrane region" description="Helical" evidence="9">
    <location>
        <begin position="127"/>
        <end position="149"/>
    </location>
</feature>
<evidence type="ECO:0000313" key="11">
    <source>
        <dbReference type="EMBL" id="WZU64579.1"/>
    </source>
</evidence>
<dbReference type="InterPro" id="IPR007387">
    <property type="entry name" value="TRAP_DctQ"/>
</dbReference>
<comment type="subunit">
    <text evidence="9">The complex comprises the extracytoplasmic solute receptor protein and the two transmembrane proteins.</text>
</comment>
<evidence type="ECO:0000259" key="10">
    <source>
        <dbReference type="Pfam" id="PF04290"/>
    </source>
</evidence>
<dbReference type="RefSeq" id="WP_342070943.1">
    <property type="nucleotide sequence ID" value="NZ_CP151762.1"/>
</dbReference>
<evidence type="ECO:0000256" key="6">
    <source>
        <dbReference type="ARBA" id="ARBA00022989"/>
    </source>
</evidence>
<evidence type="ECO:0000256" key="2">
    <source>
        <dbReference type="ARBA" id="ARBA00022448"/>
    </source>
</evidence>
<organism evidence="11 12">
    <name type="scientific">Yoonia algicola</name>
    <dbReference type="NCBI Taxonomy" id="3137368"/>
    <lineage>
        <taxon>Bacteria</taxon>
        <taxon>Pseudomonadati</taxon>
        <taxon>Pseudomonadota</taxon>
        <taxon>Alphaproteobacteria</taxon>
        <taxon>Rhodobacterales</taxon>
        <taxon>Paracoccaceae</taxon>
        <taxon>Yoonia</taxon>
    </lineage>
</organism>
<comment type="subcellular location">
    <subcellularLocation>
        <location evidence="1 9">Cell inner membrane</location>
        <topology evidence="1 9">Multi-pass membrane protein</topology>
    </subcellularLocation>
</comment>
<evidence type="ECO:0000256" key="1">
    <source>
        <dbReference type="ARBA" id="ARBA00004429"/>
    </source>
</evidence>
<evidence type="ECO:0000313" key="12">
    <source>
        <dbReference type="Proteomes" id="UP001451782"/>
    </source>
</evidence>
<name>A0AAN0M3R7_9RHOB</name>